<organism evidence="1">
    <name type="scientific">viral metagenome</name>
    <dbReference type="NCBI Taxonomy" id="1070528"/>
    <lineage>
        <taxon>unclassified sequences</taxon>
        <taxon>metagenomes</taxon>
        <taxon>organismal metagenomes</taxon>
    </lineage>
</organism>
<accession>A0A6H2A061</accession>
<gene>
    <name evidence="1" type="ORF">TM448A03070_0009</name>
</gene>
<proteinExistence type="predicted"/>
<evidence type="ECO:0000313" key="1">
    <source>
        <dbReference type="EMBL" id="QJA52905.1"/>
    </source>
</evidence>
<sequence>MSTAANNTAWTITTTDSTNTDWNVFLVTKPSPLLKCAICNEDIINGKHKHITLTLTCPIPKQLGFIYPENTIKTLDFHFGCYLNHMKKINKLLVIDEMLR</sequence>
<reference evidence="1" key="1">
    <citation type="submission" date="2020-03" db="EMBL/GenBank/DDBJ databases">
        <title>The deep terrestrial virosphere.</title>
        <authorList>
            <person name="Holmfeldt K."/>
            <person name="Nilsson E."/>
            <person name="Simone D."/>
            <person name="Lopez-Fernandez M."/>
            <person name="Wu X."/>
            <person name="de Brujin I."/>
            <person name="Lundin D."/>
            <person name="Andersson A."/>
            <person name="Bertilsson S."/>
            <person name="Dopson M."/>
        </authorList>
    </citation>
    <scope>NUCLEOTIDE SEQUENCE</scope>
    <source>
        <strain evidence="1">TM448A03070</strain>
    </source>
</reference>
<dbReference type="EMBL" id="MT144377">
    <property type="protein sequence ID" value="QJA52905.1"/>
    <property type="molecule type" value="Genomic_DNA"/>
</dbReference>
<dbReference type="AlphaFoldDB" id="A0A6H2A061"/>
<name>A0A6H2A061_9ZZZZ</name>
<protein>
    <submittedName>
        <fullName evidence="1">Uncharacterized protein</fullName>
    </submittedName>
</protein>